<accession>W1PDI3</accession>
<feature type="compositionally biased region" description="Basic and acidic residues" evidence="1">
    <location>
        <begin position="133"/>
        <end position="149"/>
    </location>
</feature>
<dbReference type="AlphaFoldDB" id="W1PDI3"/>
<organism evidence="2 3">
    <name type="scientific">Amborella trichopoda</name>
    <dbReference type="NCBI Taxonomy" id="13333"/>
    <lineage>
        <taxon>Eukaryota</taxon>
        <taxon>Viridiplantae</taxon>
        <taxon>Streptophyta</taxon>
        <taxon>Embryophyta</taxon>
        <taxon>Tracheophyta</taxon>
        <taxon>Spermatophyta</taxon>
        <taxon>Magnoliopsida</taxon>
        <taxon>Amborellales</taxon>
        <taxon>Amborellaceae</taxon>
        <taxon>Amborella</taxon>
    </lineage>
</organism>
<keyword evidence="3" id="KW-1185">Reference proteome</keyword>
<evidence type="ECO:0000313" key="2">
    <source>
        <dbReference type="EMBL" id="ERN05661.1"/>
    </source>
</evidence>
<feature type="region of interest" description="Disordered" evidence="1">
    <location>
        <begin position="119"/>
        <end position="175"/>
    </location>
</feature>
<dbReference type="Proteomes" id="UP000017836">
    <property type="component" value="Unassembled WGS sequence"/>
</dbReference>
<evidence type="ECO:0000256" key="1">
    <source>
        <dbReference type="SAM" id="MobiDB-lite"/>
    </source>
</evidence>
<proteinExistence type="predicted"/>
<reference evidence="3" key="1">
    <citation type="journal article" date="2013" name="Science">
        <title>The Amborella genome and the evolution of flowering plants.</title>
        <authorList>
            <consortium name="Amborella Genome Project"/>
        </authorList>
    </citation>
    <scope>NUCLEOTIDE SEQUENCE [LARGE SCALE GENOMIC DNA]</scope>
</reference>
<sequence>MVSLQKGLHLWVQSVVDTSYLAPCEAGGASTVDAGAPISVVMAPVQEVSSSSEEAMPMNVPSVQATSVVVSPIQEAGPSTMRSVEEITLASFALPRNVSFGPTLCSRESNLSWIDEEGEVTSAATEEGPVTVKGKEPGIEEGSEHHEGAAPRNEGPSPFGGEEPVSRCERQRPRHYSKGGPWWYGLRGCISRGGYRHDHHFFRGVPSYRSDRGCSLFSCGSFGCSDLGS</sequence>
<evidence type="ECO:0000313" key="3">
    <source>
        <dbReference type="Proteomes" id="UP000017836"/>
    </source>
</evidence>
<dbReference type="Gramene" id="ERN05661">
    <property type="protein sequence ID" value="ERN05661"/>
    <property type="gene ID" value="AMTR_s00006p00156930"/>
</dbReference>
<gene>
    <name evidence="2" type="ORF">AMTR_s00006p00156930</name>
</gene>
<dbReference type="EMBL" id="KI393980">
    <property type="protein sequence ID" value="ERN05661.1"/>
    <property type="molecule type" value="Genomic_DNA"/>
</dbReference>
<name>W1PDI3_AMBTC</name>
<protein>
    <submittedName>
        <fullName evidence="2">Uncharacterized protein</fullName>
    </submittedName>
</protein>
<dbReference type="HOGENOM" id="CLU_1211208_0_0_1"/>